<proteinExistence type="predicted"/>
<protein>
    <submittedName>
        <fullName evidence="2">Uncharacterized protein</fullName>
    </submittedName>
</protein>
<comment type="caution">
    <text evidence="2">The sequence shown here is derived from an EMBL/GenBank/DDBJ whole genome shotgun (WGS) entry which is preliminary data.</text>
</comment>
<name>A0ABQ6LY01_9GAMM</name>
<reference evidence="2 3" key="1">
    <citation type="submission" date="2023-04" db="EMBL/GenBank/DDBJ databases">
        <title>Marinobulbifer ophiurae gen. nov., sp. Nov., isolate from tissue of brittle star Ophioplocus japonicus.</title>
        <authorList>
            <person name="Kawano K."/>
            <person name="Sawayama S."/>
            <person name="Nakagawa S."/>
        </authorList>
    </citation>
    <scope>NUCLEOTIDE SEQUENCE [LARGE SCALE GENOMIC DNA]</scope>
    <source>
        <strain evidence="2 3">NKW57</strain>
    </source>
</reference>
<evidence type="ECO:0000256" key="1">
    <source>
        <dbReference type="SAM" id="SignalP"/>
    </source>
</evidence>
<evidence type="ECO:0000313" key="2">
    <source>
        <dbReference type="EMBL" id="GMG86965.1"/>
    </source>
</evidence>
<organism evidence="2 3">
    <name type="scientific">Biformimicrobium ophioploci</name>
    <dbReference type="NCBI Taxonomy" id="3036711"/>
    <lineage>
        <taxon>Bacteria</taxon>
        <taxon>Pseudomonadati</taxon>
        <taxon>Pseudomonadota</taxon>
        <taxon>Gammaproteobacteria</taxon>
        <taxon>Cellvibrionales</taxon>
        <taxon>Microbulbiferaceae</taxon>
        <taxon>Biformimicrobium</taxon>
    </lineage>
</organism>
<accession>A0ABQ6LY01</accession>
<dbReference type="Proteomes" id="UP001224392">
    <property type="component" value="Unassembled WGS sequence"/>
</dbReference>
<gene>
    <name evidence="2" type="ORF">MNKW57_12860</name>
</gene>
<evidence type="ECO:0000313" key="3">
    <source>
        <dbReference type="Proteomes" id="UP001224392"/>
    </source>
</evidence>
<dbReference type="InterPro" id="IPR043869">
    <property type="entry name" value="DUF5829"/>
</dbReference>
<dbReference type="EMBL" id="BSYJ01000002">
    <property type="protein sequence ID" value="GMG86965.1"/>
    <property type="molecule type" value="Genomic_DNA"/>
</dbReference>
<dbReference type="Pfam" id="PF19147">
    <property type="entry name" value="DUF5829"/>
    <property type="match status" value="1"/>
</dbReference>
<sequence length="299" mass="33552">MSKWMSLVASIVLSVSAANIYAHPNQVAFVNHLYAVVDRETIDAIEQSSYLADFIDYEKKTVRADGGSSWTGRYFTGKSTYIELFGAGDLKGGIPGAVGLAFGTDRIGDVDKIERHLERDGANYSRSLRSRNFDGEEIDWFHALGLEVENRGAYFWLMEYVKEYLDHPAAEKEVAEGEWDLVSRERYNSDDYRGKLVQDTRYIAFHVSRESIPDSMPLFLAAGYNVSEGEGVTRLIGQEAEIALFHSEGGMYGLAELRFILNRSVADRHIERIGSSELVVGPGKTAIWKFALQEPQLEN</sequence>
<feature type="chain" id="PRO_5045080424" evidence="1">
    <location>
        <begin position="18"/>
        <end position="299"/>
    </location>
</feature>
<keyword evidence="3" id="KW-1185">Reference proteome</keyword>
<keyword evidence="1" id="KW-0732">Signal</keyword>
<dbReference type="RefSeq" id="WP_285763587.1">
    <property type="nucleotide sequence ID" value="NZ_BSYJ01000002.1"/>
</dbReference>
<feature type="signal peptide" evidence="1">
    <location>
        <begin position="1"/>
        <end position="17"/>
    </location>
</feature>